<dbReference type="RefSeq" id="WP_205122382.1">
    <property type="nucleotide sequence ID" value="NZ_JAFBCM010000001.1"/>
</dbReference>
<organism evidence="1 2">
    <name type="scientific">Tenggerimyces flavus</name>
    <dbReference type="NCBI Taxonomy" id="1708749"/>
    <lineage>
        <taxon>Bacteria</taxon>
        <taxon>Bacillati</taxon>
        <taxon>Actinomycetota</taxon>
        <taxon>Actinomycetes</taxon>
        <taxon>Propionibacteriales</taxon>
        <taxon>Nocardioidaceae</taxon>
        <taxon>Tenggerimyces</taxon>
    </lineage>
</organism>
<protein>
    <submittedName>
        <fullName evidence="1">Uncharacterized protein</fullName>
    </submittedName>
</protein>
<keyword evidence="2" id="KW-1185">Reference proteome</keyword>
<comment type="caution">
    <text evidence="1">The sequence shown here is derived from an EMBL/GenBank/DDBJ whole genome shotgun (WGS) entry which is preliminary data.</text>
</comment>
<name>A0ABV7YHY3_9ACTN</name>
<dbReference type="Proteomes" id="UP001595699">
    <property type="component" value="Unassembled WGS sequence"/>
</dbReference>
<reference evidence="2" key="1">
    <citation type="journal article" date="2019" name="Int. J. Syst. Evol. Microbiol.">
        <title>The Global Catalogue of Microorganisms (GCM) 10K type strain sequencing project: providing services to taxonomists for standard genome sequencing and annotation.</title>
        <authorList>
            <consortium name="The Broad Institute Genomics Platform"/>
            <consortium name="The Broad Institute Genome Sequencing Center for Infectious Disease"/>
            <person name="Wu L."/>
            <person name="Ma J."/>
        </authorList>
    </citation>
    <scope>NUCLEOTIDE SEQUENCE [LARGE SCALE GENOMIC DNA]</scope>
    <source>
        <strain evidence="2">CGMCC 4.7241</strain>
    </source>
</reference>
<gene>
    <name evidence="1" type="ORF">ACFOUW_26820</name>
</gene>
<sequence>MSDDYWYIDIPGLSYERAVRIRELLLPDSPFGVLLIDPSKSMLRGYDRAAVELLVKGMEAILAADNLDREDRMGAMSMLEDYQDWLEHSSG</sequence>
<accession>A0ABV7YHY3</accession>
<dbReference type="EMBL" id="JBHRZH010000026">
    <property type="protein sequence ID" value="MFC3764478.1"/>
    <property type="molecule type" value="Genomic_DNA"/>
</dbReference>
<proteinExistence type="predicted"/>
<evidence type="ECO:0000313" key="2">
    <source>
        <dbReference type="Proteomes" id="UP001595699"/>
    </source>
</evidence>
<evidence type="ECO:0000313" key="1">
    <source>
        <dbReference type="EMBL" id="MFC3764478.1"/>
    </source>
</evidence>